<proteinExistence type="inferred from homology"/>
<dbReference type="RefSeq" id="WP_020878846.1">
    <property type="nucleotide sequence ID" value="NZ_ATHJ01000144.1"/>
</dbReference>
<keyword evidence="4" id="KW-0346">Stress response</keyword>
<gene>
    <name evidence="4" type="ORF">dsmv_3678</name>
</gene>
<dbReference type="InterPro" id="IPR008978">
    <property type="entry name" value="HSP20-like_chaperone"/>
</dbReference>
<keyword evidence="5" id="KW-1185">Reference proteome</keyword>
<name>S7T7A2_DESML</name>
<dbReference type="OrthoDB" id="189458at2"/>
<feature type="domain" description="SHSP" evidence="3">
    <location>
        <begin position="43"/>
        <end position="153"/>
    </location>
</feature>
<evidence type="ECO:0000256" key="1">
    <source>
        <dbReference type="PROSITE-ProRule" id="PRU00285"/>
    </source>
</evidence>
<evidence type="ECO:0000313" key="4">
    <source>
        <dbReference type="EMBL" id="EPR32461.1"/>
    </source>
</evidence>
<evidence type="ECO:0000256" key="2">
    <source>
        <dbReference type="RuleBase" id="RU003616"/>
    </source>
</evidence>
<organism evidence="4 5">
    <name type="scientific">Desulfococcus multivorans DSM 2059</name>
    <dbReference type="NCBI Taxonomy" id="1121405"/>
    <lineage>
        <taxon>Bacteria</taxon>
        <taxon>Pseudomonadati</taxon>
        <taxon>Thermodesulfobacteriota</taxon>
        <taxon>Desulfobacteria</taxon>
        <taxon>Desulfobacterales</taxon>
        <taxon>Desulfococcaceae</taxon>
        <taxon>Desulfococcus</taxon>
    </lineage>
</organism>
<dbReference type="PANTHER" id="PTHR11527">
    <property type="entry name" value="HEAT-SHOCK PROTEIN 20 FAMILY MEMBER"/>
    <property type="match status" value="1"/>
</dbReference>
<dbReference type="InterPro" id="IPR031107">
    <property type="entry name" value="Small_HSP"/>
</dbReference>
<protein>
    <submittedName>
        <fullName evidence="4">Heat shock protein Hsp20</fullName>
    </submittedName>
</protein>
<sequence>MTARRLFDFPGLGWRNPFAELERMQREMDRLFGDQFFRSGWPGLHAGVFPSVNVTEDQDHFYIRSELPGMAADDLDIQAAGNSVTISGERRIPAEGDNVRYHRREREAGKFSRIVTLPNGADMDKVSAGLTNGVLTVTIAKSEATKPRQISIK</sequence>
<dbReference type="InterPro" id="IPR002068">
    <property type="entry name" value="A-crystallin/Hsp20_dom"/>
</dbReference>
<accession>S7T7A2</accession>
<comment type="caution">
    <text evidence="4">The sequence shown here is derived from an EMBL/GenBank/DDBJ whole genome shotgun (WGS) entry which is preliminary data.</text>
</comment>
<reference evidence="4 5" key="1">
    <citation type="journal article" date="2013" name="Genome Announc.">
        <title>Draft genome sequences for three mercury-methylating, sulfate-reducing bacteria.</title>
        <authorList>
            <person name="Brown S.D."/>
            <person name="Hurt R.A.Jr."/>
            <person name="Gilmour C.C."/>
            <person name="Elias D.A."/>
        </authorList>
    </citation>
    <scope>NUCLEOTIDE SEQUENCE [LARGE SCALE GENOMIC DNA]</scope>
    <source>
        <strain evidence="4 5">DSM 2059</strain>
    </source>
</reference>
<dbReference type="SUPFAM" id="SSF49764">
    <property type="entry name" value="HSP20-like chaperones"/>
    <property type="match status" value="1"/>
</dbReference>
<dbReference type="CDD" id="cd06464">
    <property type="entry name" value="ACD_sHsps-like"/>
    <property type="match status" value="1"/>
</dbReference>
<evidence type="ECO:0000259" key="3">
    <source>
        <dbReference type="PROSITE" id="PS01031"/>
    </source>
</evidence>
<dbReference type="AlphaFoldDB" id="S7T7A2"/>
<dbReference type="Pfam" id="PF00011">
    <property type="entry name" value="HSP20"/>
    <property type="match status" value="1"/>
</dbReference>
<dbReference type="STRING" id="897.B2D07_18725"/>
<dbReference type="Proteomes" id="UP000014977">
    <property type="component" value="Unassembled WGS sequence"/>
</dbReference>
<dbReference type="PROSITE" id="PS01031">
    <property type="entry name" value="SHSP"/>
    <property type="match status" value="1"/>
</dbReference>
<dbReference type="EMBL" id="ATHJ01000144">
    <property type="protein sequence ID" value="EPR32461.1"/>
    <property type="molecule type" value="Genomic_DNA"/>
</dbReference>
<evidence type="ECO:0000313" key="5">
    <source>
        <dbReference type="Proteomes" id="UP000014977"/>
    </source>
</evidence>
<comment type="similarity">
    <text evidence="1 2">Belongs to the small heat shock protein (HSP20) family.</text>
</comment>
<dbReference type="eggNOG" id="COG0071">
    <property type="taxonomic scope" value="Bacteria"/>
</dbReference>
<dbReference type="Gene3D" id="2.60.40.790">
    <property type="match status" value="1"/>
</dbReference>